<reference evidence="2 3" key="1">
    <citation type="journal article" date="2021" name="Elife">
        <title>Chloroplast acquisition without the gene transfer in kleptoplastic sea slugs, Plakobranchus ocellatus.</title>
        <authorList>
            <person name="Maeda T."/>
            <person name="Takahashi S."/>
            <person name="Yoshida T."/>
            <person name="Shimamura S."/>
            <person name="Takaki Y."/>
            <person name="Nagai Y."/>
            <person name="Toyoda A."/>
            <person name="Suzuki Y."/>
            <person name="Arimoto A."/>
            <person name="Ishii H."/>
            <person name="Satoh N."/>
            <person name="Nishiyama T."/>
            <person name="Hasebe M."/>
            <person name="Maruyama T."/>
            <person name="Minagawa J."/>
            <person name="Obokata J."/>
            <person name="Shigenobu S."/>
        </authorList>
    </citation>
    <scope>NUCLEOTIDE SEQUENCE [LARGE SCALE GENOMIC DNA]</scope>
</reference>
<accession>A0AAV4CG53</accession>
<name>A0AAV4CG53_9GAST</name>
<keyword evidence="3" id="KW-1185">Reference proteome</keyword>
<gene>
    <name evidence="2" type="ORF">PoB_005627900</name>
</gene>
<evidence type="ECO:0000313" key="2">
    <source>
        <dbReference type="EMBL" id="GFO29774.1"/>
    </source>
</evidence>
<proteinExistence type="predicted"/>
<evidence type="ECO:0000256" key="1">
    <source>
        <dbReference type="SAM" id="MobiDB-lite"/>
    </source>
</evidence>
<organism evidence="2 3">
    <name type="scientific">Plakobranchus ocellatus</name>
    <dbReference type="NCBI Taxonomy" id="259542"/>
    <lineage>
        <taxon>Eukaryota</taxon>
        <taxon>Metazoa</taxon>
        <taxon>Spiralia</taxon>
        <taxon>Lophotrochozoa</taxon>
        <taxon>Mollusca</taxon>
        <taxon>Gastropoda</taxon>
        <taxon>Heterobranchia</taxon>
        <taxon>Euthyneura</taxon>
        <taxon>Panpulmonata</taxon>
        <taxon>Sacoglossa</taxon>
        <taxon>Placobranchoidea</taxon>
        <taxon>Plakobranchidae</taxon>
        <taxon>Plakobranchus</taxon>
    </lineage>
</organism>
<comment type="caution">
    <text evidence="2">The sequence shown here is derived from an EMBL/GenBank/DDBJ whole genome shotgun (WGS) entry which is preliminary data.</text>
</comment>
<feature type="compositionally biased region" description="Polar residues" evidence="1">
    <location>
        <begin position="8"/>
        <end position="28"/>
    </location>
</feature>
<sequence length="81" mass="9031">MGCEEEQPNGSGNARSNSAQTVPITTPASGCRRVLKAAKPCVYRVKITTWCDEQLQTEMVQEEEKKRGMVDRAFKVKDGQK</sequence>
<dbReference type="Proteomes" id="UP000735302">
    <property type="component" value="Unassembled WGS sequence"/>
</dbReference>
<dbReference type="AlphaFoldDB" id="A0AAV4CG53"/>
<protein>
    <submittedName>
        <fullName evidence="2">Uncharacterized protein</fullName>
    </submittedName>
</protein>
<feature type="region of interest" description="Disordered" evidence="1">
    <location>
        <begin position="1"/>
        <end position="28"/>
    </location>
</feature>
<dbReference type="EMBL" id="BLXT01006199">
    <property type="protein sequence ID" value="GFO29774.1"/>
    <property type="molecule type" value="Genomic_DNA"/>
</dbReference>
<evidence type="ECO:0000313" key="3">
    <source>
        <dbReference type="Proteomes" id="UP000735302"/>
    </source>
</evidence>